<dbReference type="AlphaFoldDB" id="A0A5C5ZEB8"/>
<reference evidence="1 2" key="1">
    <citation type="submission" date="2019-02" db="EMBL/GenBank/DDBJ databases">
        <title>Deep-cultivation of Planctomycetes and their phenomic and genomic characterization uncovers novel biology.</title>
        <authorList>
            <person name="Wiegand S."/>
            <person name="Jogler M."/>
            <person name="Boedeker C."/>
            <person name="Pinto D."/>
            <person name="Vollmers J."/>
            <person name="Rivas-Marin E."/>
            <person name="Kohn T."/>
            <person name="Peeters S.H."/>
            <person name="Heuer A."/>
            <person name="Rast P."/>
            <person name="Oberbeckmann S."/>
            <person name="Bunk B."/>
            <person name="Jeske O."/>
            <person name="Meyerdierks A."/>
            <person name="Storesund J.E."/>
            <person name="Kallscheuer N."/>
            <person name="Luecker S."/>
            <person name="Lage O.M."/>
            <person name="Pohl T."/>
            <person name="Merkel B.J."/>
            <person name="Hornburger P."/>
            <person name="Mueller R.-W."/>
            <person name="Bruemmer F."/>
            <person name="Labrenz M."/>
            <person name="Spormann A.M."/>
            <person name="Op Den Camp H."/>
            <person name="Overmann J."/>
            <person name="Amann R."/>
            <person name="Jetten M.S.M."/>
            <person name="Mascher T."/>
            <person name="Medema M.H."/>
            <person name="Devos D.P."/>
            <person name="Kaster A.-K."/>
            <person name="Ovreas L."/>
            <person name="Rohde M."/>
            <person name="Galperin M.Y."/>
            <person name="Jogler C."/>
        </authorList>
    </citation>
    <scope>NUCLEOTIDE SEQUENCE [LARGE SCALE GENOMIC DNA]</scope>
    <source>
        <strain evidence="1 2">Pla123a</strain>
    </source>
</reference>
<name>A0A5C5ZEB8_9BACT</name>
<evidence type="ECO:0000313" key="1">
    <source>
        <dbReference type="EMBL" id="TWT85407.1"/>
    </source>
</evidence>
<dbReference type="PROSITE" id="PS00018">
    <property type="entry name" value="EF_HAND_1"/>
    <property type="match status" value="1"/>
</dbReference>
<proteinExistence type="predicted"/>
<organism evidence="1 2">
    <name type="scientific">Posidoniimonas polymericola</name>
    <dbReference type="NCBI Taxonomy" id="2528002"/>
    <lineage>
        <taxon>Bacteria</taxon>
        <taxon>Pseudomonadati</taxon>
        <taxon>Planctomycetota</taxon>
        <taxon>Planctomycetia</taxon>
        <taxon>Pirellulales</taxon>
        <taxon>Lacipirellulaceae</taxon>
        <taxon>Posidoniimonas</taxon>
    </lineage>
</organism>
<gene>
    <name evidence="1" type="ORF">Pla123a_02140</name>
</gene>
<dbReference type="EMBL" id="SJPO01000001">
    <property type="protein sequence ID" value="TWT85407.1"/>
    <property type="molecule type" value="Genomic_DNA"/>
</dbReference>
<sequence length="515" mass="52547">MFTRSALLIIVALLWVAAPVGTLRAQSTWSGEILPDDPSEWFYQDRYIEVQVIIGYSQSGSLTVADGDSFRSSWASLGYGTGSHGELSVTGSGSRYWHSLLYIGFEGTGSMHIAAGGYVLSTHTTISAAAGGSGEVVVSGSGSEWENESTISVGRLGRGSLTIENGGQVKSMAGYLGDQAGSTGEAAVTGTGSHWDILRDLRVGIQGDASLTVADGGVVTTRGLHASLSDLHGDGTIVASGGAVLDADLVFNAATGNQAALGFGDGGVLSVTADGWALGAGYRGNGTLAIAEGVAISSSYGVLGNYGGSSGDAVVAGSGSEWNMSETLWIGRQGTGLLTITEGGMASVGGTLTIDENGGDDSHVNLATGGMLALFGEADASIVAFLGLVNGTDSIRYWDDALGDWSLITNAVDGDDYSLEYLTEGELAGYTLLTVGEAPAGLAGDFNGDGVVDAADYVVWRDGLGATYSQPDYDLWRSNYGATTPVAEGATVPEPAAWLLLSLLAPGLRGRAGRR</sequence>
<dbReference type="InterPro" id="IPR018247">
    <property type="entry name" value="EF_Hand_1_Ca_BS"/>
</dbReference>
<keyword evidence="2" id="KW-1185">Reference proteome</keyword>
<accession>A0A5C5ZEB8</accession>
<dbReference type="Proteomes" id="UP000318478">
    <property type="component" value="Unassembled WGS sequence"/>
</dbReference>
<evidence type="ECO:0000313" key="2">
    <source>
        <dbReference type="Proteomes" id="UP000318478"/>
    </source>
</evidence>
<comment type="caution">
    <text evidence="1">The sequence shown here is derived from an EMBL/GenBank/DDBJ whole genome shotgun (WGS) entry which is preliminary data.</text>
</comment>
<dbReference type="InterPro" id="IPR030895">
    <property type="entry name" value="T5SS_PEPC_rpt"/>
</dbReference>
<keyword evidence="1" id="KW-0449">Lipoprotein</keyword>
<dbReference type="NCBIfam" id="TIGR04393">
    <property type="entry name" value="rpt_T5SS_PEPC"/>
    <property type="match status" value="4"/>
</dbReference>
<protein>
    <submittedName>
        <fullName evidence="1">Putative lipoprotein</fullName>
    </submittedName>
</protein>